<name>A0ABM9FYW0_9BACL</name>
<organism evidence="2 3">
    <name type="scientific">Paenibacillus melissococcoides</name>
    <dbReference type="NCBI Taxonomy" id="2912268"/>
    <lineage>
        <taxon>Bacteria</taxon>
        <taxon>Bacillati</taxon>
        <taxon>Bacillota</taxon>
        <taxon>Bacilli</taxon>
        <taxon>Bacillales</taxon>
        <taxon>Paenibacillaceae</taxon>
        <taxon>Paenibacillus</taxon>
    </lineage>
</organism>
<evidence type="ECO:0000259" key="1">
    <source>
        <dbReference type="Pfam" id="PF07883"/>
    </source>
</evidence>
<dbReference type="InterPro" id="IPR014710">
    <property type="entry name" value="RmlC-like_jellyroll"/>
</dbReference>
<reference evidence="2" key="1">
    <citation type="submission" date="2022-06" db="EMBL/GenBank/DDBJ databases">
        <authorList>
            <person name="Dietemann V."/>
            <person name="Ory F."/>
            <person name="Dainat B."/>
            <person name="Oberhansli S."/>
        </authorList>
    </citation>
    <scope>NUCLEOTIDE SEQUENCE</scope>
    <source>
        <strain evidence="2">Ena-SAMPLE-TAB-26-04-2022-14:26:32:270-5432</strain>
    </source>
</reference>
<protein>
    <submittedName>
        <fullName evidence="2">Cupin domain-containing protein</fullName>
    </submittedName>
</protein>
<keyword evidence="3" id="KW-1185">Reference proteome</keyword>
<sequence>MFSDVREKLEMHRAFVMPHTVYIPENHHAGTIEIVTVMAGSIELTIGEKTYSLQTFDSIQFSAAESHRYHNPGEEEAVFASNDVLPLIERIMNDTSEMGS</sequence>
<comment type="caution">
    <text evidence="2">The sequence shown here is derived from an EMBL/GenBank/DDBJ whole genome shotgun (WGS) entry which is preliminary data.</text>
</comment>
<dbReference type="Pfam" id="PF07883">
    <property type="entry name" value="Cupin_2"/>
    <property type="match status" value="1"/>
</dbReference>
<dbReference type="InterPro" id="IPR013096">
    <property type="entry name" value="Cupin_2"/>
</dbReference>
<dbReference type="SUPFAM" id="SSF51182">
    <property type="entry name" value="RmlC-like cupins"/>
    <property type="match status" value="1"/>
</dbReference>
<evidence type="ECO:0000313" key="2">
    <source>
        <dbReference type="EMBL" id="CAH8244419.1"/>
    </source>
</evidence>
<dbReference type="InterPro" id="IPR011051">
    <property type="entry name" value="RmlC_Cupin_sf"/>
</dbReference>
<dbReference type="Proteomes" id="UP001154322">
    <property type="component" value="Unassembled WGS sequence"/>
</dbReference>
<evidence type="ECO:0000313" key="3">
    <source>
        <dbReference type="Proteomes" id="UP001154322"/>
    </source>
</evidence>
<proteinExistence type="predicted"/>
<gene>
    <name evidence="2" type="ORF">WJ0W_001654</name>
</gene>
<dbReference type="CDD" id="cd02209">
    <property type="entry name" value="cupin_XRE_C"/>
    <property type="match status" value="1"/>
</dbReference>
<dbReference type="RefSeq" id="WP_261944657.1">
    <property type="nucleotide sequence ID" value="NZ_AP031286.1"/>
</dbReference>
<accession>A0ABM9FYW0</accession>
<feature type="domain" description="Cupin type-2" evidence="1">
    <location>
        <begin position="16"/>
        <end position="79"/>
    </location>
</feature>
<dbReference type="Gene3D" id="2.60.120.10">
    <property type="entry name" value="Jelly Rolls"/>
    <property type="match status" value="1"/>
</dbReference>
<dbReference type="EMBL" id="CALYLO010000001">
    <property type="protein sequence ID" value="CAH8244419.1"/>
    <property type="molecule type" value="Genomic_DNA"/>
</dbReference>